<keyword evidence="1" id="KW-0732">Signal</keyword>
<protein>
    <submittedName>
        <fullName evidence="2">PF07044 family protein</fullName>
    </submittedName>
</protein>
<sequence length="148" mass="15729">MKLAMVLTTMAMAVAASGPVLAAISADEAKELGGEKLTEFGAKKTGSADSSIPPYTGGVKDLKIPADFKPGSGRYPDPFKDDKPIESITKANQATYADQLTPGTKALLDRFPGFRVDVYKTHRTMTYPDWVLKNTAGCATTSKLVGKV</sequence>
<evidence type="ECO:0000313" key="3">
    <source>
        <dbReference type="Proteomes" id="UP000494301"/>
    </source>
</evidence>
<accession>A0A6J5IZ52</accession>
<organism evidence="2 3">
    <name type="scientific">Burkholderia aenigmatica</name>
    <dbReference type="NCBI Taxonomy" id="2015348"/>
    <lineage>
        <taxon>Bacteria</taxon>
        <taxon>Pseudomonadati</taxon>
        <taxon>Pseudomonadota</taxon>
        <taxon>Betaproteobacteria</taxon>
        <taxon>Burkholderiales</taxon>
        <taxon>Burkholderiaceae</taxon>
        <taxon>Burkholderia</taxon>
        <taxon>Burkholderia cepacia complex</taxon>
    </lineage>
</organism>
<dbReference type="Pfam" id="PF07044">
    <property type="entry name" value="DUF1329"/>
    <property type="match status" value="1"/>
</dbReference>
<reference evidence="2 3" key="1">
    <citation type="submission" date="2020-04" db="EMBL/GenBank/DDBJ databases">
        <authorList>
            <person name="Depoorter E."/>
        </authorList>
    </citation>
    <scope>NUCLEOTIDE SEQUENCE [LARGE SCALE GENOMIC DNA]</scope>
    <source>
        <strain evidence="2 3">BCC0217</strain>
    </source>
</reference>
<feature type="chain" id="PRO_5027059138" evidence="1">
    <location>
        <begin position="23"/>
        <end position="148"/>
    </location>
</feature>
<dbReference type="EMBL" id="CABWIL020000008">
    <property type="protein sequence ID" value="CAB3964012.1"/>
    <property type="molecule type" value="Genomic_DNA"/>
</dbReference>
<dbReference type="Proteomes" id="UP000494301">
    <property type="component" value="Unassembled WGS sequence"/>
</dbReference>
<gene>
    <name evidence="2" type="ORF">BLA3211_02603</name>
</gene>
<dbReference type="AlphaFoldDB" id="A0A6J5IZ52"/>
<proteinExistence type="predicted"/>
<name>A0A6J5IZ52_9BURK</name>
<dbReference type="InterPro" id="IPR010752">
    <property type="entry name" value="DUF1329"/>
</dbReference>
<evidence type="ECO:0000256" key="1">
    <source>
        <dbReference type="SAM" id="SignalP"/>
    </source>
</evidence>
<evidence type="ECO:0000313" key="2">
    <source>
        <dbReference type="EMBL" id="CAB3964012.1"/>
    </source>
</evidence>
<dbReference type="RefSeq" id="WP_175221485.1">
    <property type="nucleotide sequence ID" value="NZ_CABWIL020000008.1"/>
</dbReference>
<feature type="signal peptide" evidence="1">
    <location>
        <begin position="1"/>
        <end position="22"/>
    </location>
</feature>